<evidence type="ECO:0000256" key="3">
    <source>
        <dbReference type="ARBA" id="ARBA00022729"/>
    </source>
</evidence>
<keyword evidence="5" id="KW-0762">Sugar transport</keyword>
<dbReference type="PANTHER" id="PTHR43649">
    <property type="entry name" value="ARABINOSE-BINDING PROTEIN-RELATED"/>
    <property type="match status" value="1"/>
</dbReference>
<gene>
    <name evidence="5" type="ORF">KR51_00031670</name>
</gene>
<dbReference type="Pfam" id="PF01547">
    <property type="entry name" value="SBP_bac_1"/>
    <property type="match status" value="1"/>
</dbReference>
<keyword evidence="3" id="KW-0732">Signal</keyword>
<evidence type="ECO:0000256" key="1">
    <source>
        <dbReference type="ARBA" id="ARBA00008520"/>
    </source>
</evidence>
<keyword evidence="4" id="KW-0812">Transmembrane</keyword>
<dbReference type="InterPro" id="IPR006059">
    <property type="entry name" value="SBP"/>
</dbReference>
<dbReference type="Proteomes" id="UP000016960">
    <property type="component" value="Unassembled WGS sequence"/>
</dbReference>
<keyword evidence="2" id="KW-0813">Transport</keyword>
<feature type="transmembrane region" description="Helical" evidence="4">
    <location>
        <begin position="43"/>
        <end position="61"/>
    </location>
</feature>
<keyword evidence="6" id="KW-1185">Reference proteome</keyword>
<name>U5D6F3_9CHRO</name>
<proteinExistence type="inferred from homology"/>
<reference evidence="5 6" key="1">
    <citation type="submission" date="2013-05" db="EMBL/GenBank/DDBJ databases">
        <title>Draft genome sequence of Rubidibacter lacunae KORDI 51-2.</title>
        <authorList>
            <person name="Choi D.H."/>
            <person name="Noh J.H."/>
            <person name="Kwon K.-K."/>
            <person name="Lee J.-H."/>
            <person name="Ryu J.-Y."/>
        </authorList>
    </citation>
    <scope>NUCLEOTIDE SEQUENCE [LARGE SCALE GENOMIC DNA]</scope>
    <source>
        <strain evidence="5 6">KORDI 51-2</strain>
    </source>
</reference>
<dbReference type="AlphaFoldDB" id="U5D6F3"/>
<comment type="similarity">
    <text evidence="1">Belongs to the bacterial solute-binding protein 1 family.</text>
</comment>
<evidence type="ECO:0000256" key="2">
    <source>
        <dbReference type="ARBA" id="ARBA00022448"/>
    </source>
</evidence>
<dbReference type="InterPro" id="IPR050490">
    <property type="entry name" value="Bact_solute-bd_prot1"/>
</dbReference>
<protein>
    <submittedName>
        <fullName evidence="5">ABC-type sugar transport system, periplasmic component</fullName>
    </submittedName>
</protein>
<comment type="caution">
    <text evidence="5">The sequence shown here is derived from an EMBL/GenBank/DDBJ whole genome shotgun (WGS) entry which is preliminary data.</text>
</comment>
<dbReference type="SUPFAM" id="SSF53850">
    <property type="entry name" value="Periplasmic binding protein-like II"/>
    <property type="match status" value="1"/>
</dbReference>
<dbReference type="CDD" id="cd14750">
    <property type="entry name" value="PBP2_TMBP"/>
    <property type="match status" value="1"/>
</dbReference>
<dbReference type="FunCoup" id="U5D6F3">
    <property type="interactions" value="57"/>
</dbReference>
<keyword evidence="4" id="KW-0472">Membrane</keyword>
<evidence type="ECO:0000256" key="4">
    <source>
        <dbReference type="SAM" id="Phobius"/>
    </source>
</evidence>
<evidence type="ECO:0000313" key="6">
    <source>
        <dbReference type="Proteomes" id="UP000016960"/>
    </source>
</evidence>
<evidence type="ECO:0000313" key="5">
    <source>
        <dbReference type="EMBL" id="ERN40228.1"/>
    </source>
</evidence>
<sequence length="460" mass="51209">MIPTIFAKSLGTSELWVGMFGLLLHFLTSFLRDSWRSTSRRLFVAVVGAIALLQWVIFPAFTQQPVTVKVLVQALEGAQLAPLVERFHRENPDIELDIVEAPNDTNNVEDLYTSAFLLGQSPYDLVYMDIVWVPKFAAAGWLLPLDDRIERAGIDLGKFLQGDVNGGRYRGELYRMPFRSDGGMLYYRTDWLQAVGRQPPATFDELVDVSQELQAQGLTDWGYVWQGKQYEGLSAMFVEVLAGYGAYWVDPDTLDVGLDRSEAIAAVEFLVSTITSGVSPPGVTTYSEEPVRRLFENGRTAFMRNWPYAYSLGQQSAIAGQFAIQPMVRSSQGRSGACQGGWGLGIAKTTAHPDAAWRVAEYFARAETQKQYSLETGYVPSRRELFADPELVAEFSYLPDLLNVIENSVLRPPIAQYSQASDILQRYLSAAFSRTMTPDAAMEAAARETRALLRSAPRAS</sequence>
<accession>U5D6F3</accession>
<dbReference type="STRING" id="582515.KR51_00031670"/>
<dbReference type="InParanoid" id="U5D6F3"/>
<dbReference type="PATRIC" id="fig|582515.4.peg.3560"/>
<dbReference type="Gene3D" id="3.40.190.10">
    <property type="entry name" value="Periplasmic binding protein-like II"/>
    <property type="match status" value="2"/>
</dbReference>
<dbReference type="EMBL" id="ASSJ01000079">
    <property type="protein sequence ID" value="ERN40228.1"/>
    <property type="molecule type" value="Genomic_DNA"/>
</dbReference>
<feature type="transmembrane region" description="Helical" evidence="4">
    <location>
        <begin position="15"/>
        <end position="31"/>
    </location>
</feature>
<dbReference type="PANTHER" id="PTHR43649:SF34">
    <property type="entry name" value="ABC TRANSPORTER PERIPLASMIC-BINDING PROTEIN YCJN-RELATED"/>
    <property type="match status" value="1"/>
</dbReference>
<dbReference type="eggNOG" id="COG1653">
    <property type="taxonomic scope" value="Bacteria"/>
</dbReference>
<keyword evidence="4" id="KW-1133">Transmembrane helix</keyword>
<organism evidence="5 6">
    <name type="scientific">Rubidibacter lacunae KORDI 51-2</name>
    <dbReference type="NCBI Taxonomy" id="582515"/>
    <lineage>
        <taxon>Bacteria</taxon>
        <taxon>Bacillati</taxon>
        <taxon>Cyanobacteriota</taxon>
        <taxon>Cyanophyceae</taxon>
        <taxon>Oscillatoriophycideae</taxon>
        <taxon>Chroococcales</taxon>
        <taxon>Aphanothecaceae</taxon>
        <taxon>Rubidibacter</taxon>
    </lineage>
</organism>